<gene>
    <name evidence="1" type="ORF">FHR97_003758</name>
</gene>
<evidence type="ECO:0000313" key="1">
    <source>
        <dbReference type="EMBL" id="MBB3232880.1"/>
    </source>
</evidence>
<keyword evidence="2" id="KW-1185">Reference proteome</keyword>
<dbReference type="RefSeq" id="WP_183385302.1">
    <property type="nucleotide sequence ID" value="NZ_JACHXR010000016.1"/>
</dbReference>
<accession>A0A7W5EYK5</accession>
<dbReference type="EMBL" id="JACHXR010000016">
    <property type="protein sequence ID" value="MBB3232880.1"/>
    <property type="molecule type" value="Genomic_DNA"/>
</dbReference>
<protein>
    <recommendedName>
        <fullName evidence="3">Preprotein translocase subunit YajC</fullName>
    </recommendedName>
</protein>
<organism evidence="1 2">
    <name type="scientific">Halomonas stenophila</name>
    <dbReference type="NCBI Taxonomy" id="795312"/>
    <lineage>
        <taxon>Bacteria</taxon>
        <taxon>Pseudomonadati</taxon>
        <taxon>Pseudomonadota</taxon>
        <taxon>Gammaproteobacteria</taxon>
        <taxon>Oceanospirillales</taxon>
        <taxon>Halomonadaceae</taxon>
        <taxon>Halomonas</taxon>
    </lineage>
</organism>
<evidence type="ECO:0000313" key="2">
    <source>
        <dbReference type="Proteomes" id="UP000518892"/>
    </source>
</evidence>
<sequence>MVWLIILGVMGLVFAPAMWLRPSPRQQRQIGLREAARRAGVIVRLENSPLHDGGELLPAYRWPYPAQRPGPDFVLVRDAVASQALRACQAGWRWRLEPLRPLPSAAQQRLAALLARLPEDALVVESGAAALTLWWDESLDIATLEALATEFAELRDSLAGRPDRPEAHRRLRSPRA</sequence>
<dbReference type="AlphaFoldDB" id="A0A7W5EYK5"/>
<name>A0A7W5EYK5_9GAMM</name>
<evidence type="ECO:0008006" key="3">
    <source>
        <dbReference type="Google" id="ProtNLM"/>
    </source>
</evidence>
<proteinExistence type="predicted"/>
<comment type="caution">
    <text evidence="1">The sequence shown here is derived from an EMBL/GenBank/DDBJ whole genome shotgun (WGS) entry which is preliminary data.</text>
</comment>
<reference evidence="1 2" key="1">
    <citation type="submission" date="2020-08" db="EMBL/GenBank/DDBJ databases">
        <title>Genomic Encyclopedia of Type Strains, Phase III (KMG-III): the genomes of soil and plant-associated and newly described type strains.</title>
        <authorList>
            <person name="Whitman W."/>
        </authorList>
    </citation>
    <scope>NUCLEOTIDE SEQUENCE [LARGE SCALE GENOMIC DNA]</scope>
    <source>
        <strain evidence="1 2">CECT 7744</strain>
    </source>
</reference>
<dbReference type="Proteomes" id="UP000518892">
    <property type="component" value="Unassembled WGS sequence"/>
</dbReference>